<dbReference type="PANTHER" id="PTHR12286:SF5">
    <property type="entry name" value="SACCHAROPINE DEHYDROGENASE-LIKE OXIDOREDUCTASE"/>
    <property type="match status" value="1"/>
</dbReference>
<dbReference type="AlphaFoldDB" id="A0A1Y1BT12"/>
<dbReference type="GO" id="GO:0009247">
    <property type="term" value="P:glycolipid biosynthetic process"/>
    <property type="evidence" value="ECO:0007669"/>
    <property type="project" value="TreeGrafter"/>
</dbReference>
<proteinExistence type="predicted"/>
<dbReference type="Proteomes" id="UP000218432">
    <property type="component" value="Chromosome 2"/>
</dbReference>
<dbReference type="InterPro" id="IPR051276">
    <property type="entry name" value="Saccharopine_DH-like_oxidrdct"/>
</dbReference>
<feature type="domain" description="Saccharopine dehydrogenase NADP binding" evidence="1">
    <location>
        <begin position="6"/>
        <end position="121"/>
    </location>
</feature>
<dbReference type="Gene3D" id="3.40.50.720">
    <property type="entry name" value="NAD(P)-binding Rossmann-like Domain"/>
    <property type="match status" value="1"/>
</dbReference>
<name>A0A1Y1BT12_9BURK</name>
<organism evidence="3 4">
    <name type="scientific">Burkholderia stabilis</name>
    <dbReference type="NCBI Taxonomy" id="95485"/>
    <lineage>
        <taxon>Bacteria</taxon>
        <taxon>Pseudomonadati</taxon>
        <taxon>Pseudomonadota</taxon>
        <taxon>Betaproteobacteria</taxon>
        <taxon>Burkholderiales</taxon>
        <taxon>Burkholderiaceae</taxon>
        <taxon>Burkholderia</taxon>
        <taxon>Burkholderia cepacia complex</taxon>
    </lineage>
</organism>
<protein>
    <submittedName>
        <fullName evidence="3">Saccharopine dehydrogenase</fullName>
    </submittedName>
</protein>
<accession>A0A1Y1BT12</accession>
<gene>
    <name evidence="3" type="ORF">BSFP_059910</name>
</gene>
<dbReference type="SUPFAM" id="SSF51735">
    <property type="entry name" value="NAD(P)-binding Rossmann-fold domains"/>
    <property type="match status" value="1"/>
</dbReference>
<evidence type="ECO:0000313" key="3">
    <source>
        <dbReference type="EMBL" id="BAX63123.1"/>
    </source>
</evidence>
<dbReference type="PANTHER" id="PTHR12286">
    <property type="entry name" value="SACCHAROPINE DEHYDROGENASE-LIKE OXIDOREDUCTASE"/>
    <property type="match status" value="1"/>
</dbReference>
<dbReference type="Pfam" id="PF19362">
    <property type="entry name" value="DUF5938"/>
    <property type="match status" value="1"/>
</dbReference>
<dbReference type="GO" id="GO:0005811">
    <property type="term" value="C:lipid droplet"/>
    <property type="evidence" value="ECO:0007669"/>
    <property type="project" value="TreeGrafter"/>
</dbReference>
<reference evidence="3 4" key="1">
    <citation type="journal article" date="2017" name="Genome Announc.">
        <title>Complete Genome Sequence of Burkholderia stabilis FERMP-21014.</title>
        <authorList>
            <person name="Konishi K."/>
            <person name="Kumagai T."/>
            <person name="Sakasegawa S."/>
            <person name="Tamura T."/>
        </authorList>
    </citation>
    <scope>NUCLEOTIDE SEQUENCE [LARGE SCALE GENOMIC DNA]</scope>
    <source>
        <strain evidence="3 4">FERMP-21014</strain>
    </source>
</reference>
<dbReference type="EMBL" id="AP018112">
    <property type="protein sequence ID" value="BAX63123.1"/>
    <property type="molecule type" value="Genomic_DNA"/>
</dbReference>
<sequence>MAKHPVVVYGASGYTGMLIMDWLIDQNIPFTAVARNAGRAKEMMAQRVVRLESANFEIIEADHSVDSLVNAFRGAKVVCNTVGPFFNFGLVSVEAALKAGCHYLDTTGEQHYIRQVREQFGELYRQAGLLLSPSVAYMYSFAEIAAELALETPGIDALETATLTRGPRGAGAGVSVGSTATIFEGYRQEACYLWEKQLVPHEQHASFSIVSPDFIQPVFSLPWGGTSLPVYFEHDARVRSCISSVGFYDNNAMQMVHALGQKWDAEYKHLPREQQDAVLKQIVDSTTPSMPPRERTSLHRTVDFAIGRGHLNAVRATLHGITPYIATGALHAAGAIKLLDGDTAKVGFASGSKAFGHRYLLGFLEQRGLARATVTQL</sequence>
<dbReference type="GeneID" id="55507731"/>
<evidence type="ECO:0000259" key="1">
    <source>
        <dbReference type="Pfam" id="PF03435"/>
    </source>
</evidence>
<evidence type="ECO:0000259" key="2">
    <source>
        <dbReference type="Pfam" id="PF19362"/>
    </source>
</evidence>
<evidence type="ECO:0000313" key="4">
    <source>
        <dbReference type="Proteomes" id="UP000218432"/>
    </source>
</evidence>
<dbReference type="Pfam" id="PF03435">
    <property type="entry name" value="Sacchrp_dh_NADP"/>
    <property type="match status" value="1"/>
</dbReference>
<feature type="domain" description="DUF5938" evidence="2">
    <location>
        <begin position="142"/>
        <end position="374"/>
    </location>
</feature>
<dbReference type="RefSeq" id="WP_047901971.1">
    <property type="nucleotide sequence ID" value="NZ_AP018112.1"/>
</dbReference>
<dbReference type="InterPro" id="IPR005097">
    <property type="entry name" value="Sacchrp_dh_NADP-bd"/>
</dbReference>
<dbReference type="InterPro" id="IPR045982">
    <property type="entry name" value="DUF5938"/>
</dbReference>
<dbReference type="InterPro" id="IPR036291">
    <property type="entry name" value="NAD(P)-bd_dom_sf"/>
</dbReference>
<dbReference type="GO" id="GO:0005886">
    <property type="term" value="C:plasma membrane"/>
    <property type="evidence" value="ECO:0007669"/>
    <property type="project" value="TreeGrafter"/>
</dbReference>